<proteinExistence type="predicted"/>
<evidence type="ECO:0000256" key="1">
    <source>
        <dbReference type="SAM" id="MobiDB-lite"/>
    </source>
</evidence>
<name>A0ABQ8REF8_FUSEQ</name>
<feature type="region of interest" description="Disordered" evidence="1">
    <location>
        <begin position="33"/>
        <end position="127"/>
    </location>
</feature>
<protein>
    <submittedName>
        <fullName evidence="2">Uncharacterized protein</fullName>
    </submittedName>
</protein>
<reference evidence="2" key="1">
    <citation type="submission" date="2022-09" db="EMBL/GenBank/DDBJ databases">
        <title>Fusarium specimens isolated from Avocado Roots.</title>
        <authorList>
            <person name="Stajich J."/>
            <person name="Roper C."/>
            <person name="Heimlech-Rivalta G."/>
        </authorList>
    </citation>
    <scope>NUCLEOTIDE SEQUENCE</scope>
    <source>
        <strain evidence="2">CF00095</strain>
    </source>
</reference>
<dbReference type="Proteomes" id="UP001152024">
    <property type="component" value="Unassembled WGS sequence"/>
</dbReference>
<comment type="caution">
    <text evidence="2">The sequence shown here is derived from an EMBL/GenBank/DDBJ whole genome shotgun (WGS) entry which is preliminary data.</text>
</comment>
<dbReference type="EMBL" id="JAOQBH010000007">
    <property type="protein sequence ID" value="KAJ4133570.1"/>
    <property type="molecule type" value="Genomic_DNA"/>
</dbReference>
<accession>A0ABQ8REF8</accession>
<feature type="compositionally biased region" description="Basic and acidic residues" evidence="1">
    <location>
        <begin position="72"/>
        <end position="84"/>
    </location>
</feature>
<evidence type="ECO:0000313" key="2">
    <source>
        <dbReference type="EMBL" id="KAJ4133570.1"/>
    </source>
</evidence>
<gene>
    <name evidence="2" type="ORF">NW768_005157</name>
</gene>
<evidence type="ECO:0000313" key="3">
    <source>
        <dbReference type="Proteomes" id="UP001152024"/>
    </source>
</evidence>
<sequence>MEKGSALQTDESKDLYRASLRSGSVAITIQSPVVQQEKGKGLPVATQDTLKEPRKCKRPRAPVANMGLDTSSTDKPRIDAKRDGSASLSVSHGKPHATAQRLPDGLSNLLKPPPARGSGSSQVFGSQKGISTNVCTKTMRPRSDLITFDPAAHDPVYFDSMIYRQSSLRPPPGIKLSSRIVQKGLSLYKDKQIFLPVNPAIHRLHNRSQHWYKRKCEEIRRRPRRKAWFGKFMARKRWLLAEADKLESNSQNTECAENVPPFKPPEPRAVKKVLDFGDVPEEELPDYVRSNPAWLKACAWFRECEELAAVRKRHVEKSTKEAERFFQELCGGNSCH</sequence>
<organism evidence="2 3">
    <name type="scientific">Fusarium equiseti</name>
    <name type="common">Fusarium scirpi</name>
    <dbReference type="NCBI Taxonomy" id="61235"/>
    <lineage>
        <taxon>Eukaryota</taxon>
        <taxon>Fungi</taxon>
        <taxon>Dikarya</taxon>
        <taxon>Ascomycota</taxon>
        <taxon>Pezizomycotina</taxon>
        <taxon>Sordariomycetes</taxon>
        <taxon>Hypocreomycetidae</taxon>
        <taxon>Hypocreales</taxon>
        <taxon>Nectriaceae</taxon>
        <taxon>Fusarium</taxon>
        <taxon>Fusarium incarnatum-equiseti species complex</taxon>
    </lineage>
</organism>
<keyword evidence="3" id="KW-1185">Reference proteome</keyword>
<feature type="compositionally biased region" description="Polar residues" evidence="1">
    <location>
        <begin position="118"/>
        <end position="127"/>
    </location>
</feature>